<feature type="transmembrane region" description="Helical" evidence="11">
    <location>
        <begin position="187"/>
        <end position="209"/>
    </location>
</feature>
<dbReference type="Gene3D" id="1.20.1540.10">
    <property type="entry name" value="Rhomboid-like"/>
    <property type="match status" value="1"/>
</dbReference>
<organism evidence="14">
    <name type="scientific">Attheya septentrionalis</name>
    <dbReference type="NCBI Taxonomy" id="420275"/>
    <lineage>
        <taxon>Eukaryota</taxon>
        <taxon>Sar</taxon>
        <taxon>Stramenopiles</taxon>
        <taxon>Ochrophyta</taxon>
        <taxon>Bacillariophyta</taxon>
        <taxon>Coscinodiscophyceae</taxon>
        <taxon>Chaetocerotophycidae</taxon>
        <taxon>Chaetocerotales</taxon>
        <taxon>Attheyaceae</taxon>
        <taxon>Attheya</taxon>
    </lineage>
</organism>
<proteinExistence type="inferred from homology"/>
<keyword evidence="5 11" id="KW-0645">Protease</keyword>
<dbReference type="GO" id="GO:0006508">
    <property type="term" value="P:proteolysis"/>
    <property type="evidence" value="ECO:0007669"/>
    <property type="project" value="UniProtKB-KW"/>
</dbReference>
<evidence type="ECO:0000313" key="14">
    <source>
        <dbReference type="EMBL" id="CAD9825219.1"/>
    </source>
</evidence>
<feature type="transmembrane region" description="Helical" evidence="11">
    <location>
        <begin position="230"/>
        <end position="247"/>
    </location>
</feature>
<evidence type="ECO:0000256" key="4">
    <source>
        <dbReference type="ARBA" id="ARBA00013039"/>
    </source>
</evidence>
<keyword evidence="6 11" id="KW-0812">Transmembrane</keyword>
<dbReference type="InterPro" id="IPR022764">
    <property type="entry name" value="Peptidase_S54_rhomboid_dom"/>
</dbReference>
<feature type="compositionally biased region" description="Basic and acidic residues" evidence="12">
    <location>
        <begin position="35"/>
        <end position="46"/>
    </location>
</feature>
<name>A0A7S2XSY5_9STRA</name>
<dbReference type="EC" id="3.4.21.105" evidence="4"/>
<keyword evidence="9 11" id="KW-1133">Transmembrane helix</keyword>
<comment type="catalytic activity">
    <reaction evidence="1 11">
        <text>Cleaves type-1 transmembrane domains using a catalytic dyad composed of serine and histidine that are contributed by different transmembrane domains.</text>
        <dbReference type="EC" id="3.4.21.105"/>
    </reaction>
</comment>
<evidence type="ECO:0000259" key="13">
    <source>
        <dbReference type="Pfam" id="PF01694"/>
    </source>
</evidence>
<evidence type="ECO:0000256" key="2">
    <source>
        <dbReference type="ARBA" id="ARBA00004141"/>
    </source>
</evidence>
<evidence type="ECO:0000256" key="3">
    <source>
        <dbReference type="ARBA" id="ARBA00009045"/>
    </source>
</evidence>
<evidence type="ECO:0000256" key="10">
    <source>
        <dbReference type="ARBA" id="ARBA00023136"/>
    </source>
</evidence>
<feature type="transmembrane region" description="Helical" evidence="11">
    <location>
        <begin position="69"/>
        <end position="89"/>
    </location>
</feature>
<sequence>MGGFRKKDPQYEKGDNSEEHDYHEHVDEFNDEENSERNKVSKSKYEDDPDYDGEDEINVMDHYRFRQRFGIASIVLSAGQTIVMAAMMWQCGIAPININPMLGPYPDALSYWGAKNSVLILDDGEIWRLVTPIFLHAGVLHLVGNIGVQMETGVFFEREWGSLKFLIIYFGSGISSSILSVCAKPDILSVGSSGAVMGLFGAKLSEILLKYWRSQDTIQDRVSHAVRQDQLGGVLCGVLIVGLMSFIPFVDWAAHLGGLIGGIAIGMLVFAPDTGAKTTGCFWLLVGAGCTAGLFISLLVYMYTEVEPQEDLRDVCQYYKQMTGDDGYECTCSGQ</sequence>
<dbReference type="PANTHER" id="PTHR22936:SF69">
    <property type="entry name" value="RHOMBOID-LIKE PROTEIN"/>
    <property type="match status" value="1"/>
</dbReference>
<evidence type="ECO:0000256" key="1">
    <source>
        <dbReference type="ARBA" id="ARBA00000156"/>
    </source>
</evidence>
<accession>A0A7S2XSY5</accession>
<evidence type="ECO:0000256" key="9">
    <source>
        <dbReference type="ARBA" id="ARBA00022989"/>
    </source>
</evidence>
<evidence type="ECO:0000256" key="11">
    <source>
        <dbReference type="RuleBase" id="RU362115"/>
    </source>
</evidence>
<comment type="similarity">
    <text evidence="3 11">Belongs to the peptidase S54 family.</text>
</comment>
<dbReference type="InterPro" id="IPR002610">
    <property type="entry name" value="Peptidase_S54_rhomboid-like"/>
</dbReference>
<dbReference type="Pfam" id="PF01694">
    <property type="entry name" value="Rhomboid"/>
    <property type="match status" value="1"/>
</dbReference>
<feature type="transmembrane region" description="Helical" evidence="11">
    <location>
        <begin position="253"/>
        <end position="270"/>
    </location>
</feature>
<evidence type="ECO:0000256" key="6">
    <source>
        <dbReference type="ARBA" id="ARBA00022692"/>
    </source>
</evidence>
<dbReference type="PANTHER" id="PTHR22936">
    <property type="entry name" value="RHOMBOID-RELATED"/>
    <property type="match status" value="1"/>
</dbReference>
<keyword evidence="10 11" id="KW-0472">Membrane</keyword>
<dbReference type="InterPro" id="IPR035952">
    <property type="entry name" value="Rhomboid-like_sf"/>
</dbReference>
<feature type="transmembrane region" description="Helical" evidence="11">
    <location>
        <begin position="126"/>
        <end position="148"/>
    </location>
</feature>
<dbReference type="SUPFAM" id="SSF144091">
    <property type="entry name" value="Rhomboid-like"/>
    <property type="match status" value="1"/>
</dbReference>
<dbReference type="GO" id="GO:0004252">
    <property type="term" value="F:serine-type endopeptidase activity"/>
    <property type="evidence" value="ECO:0007669"/>
    <property type="project" value="InterPro"/>
</dbReference>
<comment type="subcellular location">
    <subcellularLocation>
        <location evidence="2 11">Membrane</location>
        <topology evidence="2 11">Multi-pass membrane protein</topology>
    </subcellularLocation>
</comment>
<feature type="transmembrane region" description="Helical" evidence="11">
    <location>
        <begin position="160"/>
        <end position="181"/>
    </location>
</feature>
<feature type="compositionally biased region" description="Basic and acidic residues" evidence="12">
    <location>
        <begin position="1"/>
        <end position="28"/>
    </location>
</feature>
<gene>
    <name evidence="14" type="ORF">ASEP1449_LOCUS17053</name>
</gene>
<feature type="transmembrane region" description="Helical" evidence="11">
    <location>
        <begin position="282"/>
        <end position="303"/>
    </location>
</feature>
<reference evidence="14" key="1">
    <citation type="submission" date="2021-01" db="EMBL/GenBank/DDBJ databases">
        <authorList>
            <person name="Corre E."/>
            <person name="Pelletier E."/>
            <person name="Niang G."/>
            <person name="Scheremetjew M."/>
            <person name="Finn R."/>
            <person name="Kale V."/>
            <person name="Holt S."/>
            <person name="Cochrane G."/>
            <person name="Meng A."/>
            <person name="Brown T."/>
            <person name="Cohen L."/>
        </authorList>
    </citation>
    <scope>NUCLEOTIDE SEQUENCE</scope>
    <source>
        <strain evidence="14">CCMP2084</strain>
    </source>
</reference>
<feature type="domain" description="Peptidase S54 rhomboid" evidence="13">
    <location>
        <begin position="124"/>
        <end position="270"/>
    </location>
</feature>
<feature type="region of interest" description="Disordered" evidence="12">
    <location>
        <begin position="1"/>
        <end position="53"/>
    </location>
</feature>
<evidence type="ECO:0000256" key="7">
    <source>
        <dbReference type="ARBA" id="ARBA00022801"/>
    </source>
</evidence>
<dbReference type="GO" id="GO:0016020">
    <property type="term" value="C:membrane"/>
    <property type="evidence" value="ECO:0007669"/>
    <property type="project" value="UniProtKB-SubCell"/>
</dbReference>
<keyword evidence="7 11" id="KW-0378">Hydrolase</keyword>
<dbReference type="AlphaFoldDB" id="A0A7S2XSY5"/>
<protein>
    <recommendedName>
        <fullName evidence="4">rhomboid protease</fullName>
        <ecNumber evidence="4">3.4.21.105</ecNumber>
    </recommendedName>
</protein>
<dbReference type="EMBL" id="HBHQ01025272">
    <property type="protein sequence ID" value="CAD9825219.1"/>
    <property type="molecule type" value="Transcribed_RNA"/>
</dbReference>
<comment type="function">
    <text evidence="11">Serine protease involved in intramembrane proteolysis.</text>
</comment>
<keyword evidence="8 11" id="KW-0720">Serine protease</keyword>
<evidence type="ECO:0000256" key="8">
    <source>
        <dbReference type="ARBA" id="ARBA00022825"/>
    </source>
</evidence>
<evidence type="ECO:0000256" key="12">
    <source>
        <dbReference type="SAM" id="MobiDB-lite"/>
    </source>
</evidence>
<evidence type="ECO:0000256" key="5">
    <source>
        <dbReference type="ARBA" id="ARBA00022670"/>
    </source>
</evidence>